<dbReference type="AlphaFoldDB" id="A0AAN9ZE36"/>
<evidence type="ECO:0000313" key="5">
    <source>
        <dbReference type="EMBL" id="KAK7870914.1"/>
    </source>
</evidence>
<evidence type="ECO:0000256" key="2">
    <source>
        <dbReference type="ARBA" id="ARBA00038160"/>
    </source>
</evidence>
<keyword evidence="1" id="KW-0819">tRNA processing</keyword>
<organism evidence="5 6">
    <name type="scientific">Gryllus longicercus</name>
    <dbReference type="NCBI Taxonomy" id="2509291"/>
    <lineage>
        <taxon>Eukaryota</taxon>
        <taxon>Metazoa</taxon>
        <taxon>Ecdysozoa</taxon>
        <taxon>Arthropoda</taxon>
        <taxon>Hexapoda</taxon>
        <taxon>Insecta</taxon>
        <taxon>Pterygota</taxon>
        <taxon>Neoptera</taxon>
        <taxon>Polyneoptera</taxon>
        <taxon>Orthoptera</taxon>
        <taxon>Ensifera</taxon>
        <taxon>Gryllidea</taxon>
        <taxon>Grylloidea</taxon>
        <taxon>Gryllidae</taxon>
        <taxon>Gryllinae</taxon>
        <taxon>Gryllus</taxon>
    </lineage>
</organism>
<keyword evidence="6" id="KW-1185">Reference proteome</keyword>
<comment type="caution">
    <text evidence="5">The sequence shown here is derived from an EMBL/GenBank/DDBJ whole genome shotgun (WGS) entry which is preliminary data.</text>
</comment>
<protein>
    <recommendedName>
        <fullName evidence="4">CMP/dCMP-type deaminase domain-containing protein</fullName>
    </recommendedName>
</protein>
<dbReference type="PANTHER" id="PTHR11079">
    <property type="entry name" value="CYTOSINE DEAMINASE FAMILY MEMBER"/>
    <property type="match status" value="1"/>
</dbReference>
<dbReference type="Proteomes" id="UP001378592">
    <property type="component" value="Unassembled WGS sequence"/>
</dbReference>
<feature type="region of interest" description="Disordered" evidence="3">
    <location>
        <begin position="79"/>
        <end position="173"/>
    </location>
</feature>
<dbReference type="PANTHER" id="PTHR11079:SF156">
    <property type="entry name" value="INACTIVE TRNA-SPECIFIC ADENOSINE DEAMINASE-LIKE PROTEIN 3-RELATED"/>
    <property type="match status" value="1"/>
</dbReference>
<dbReference type="InterPro" id="IPR002125">
    <property type="entry name" value="CMP_dCMP_dom"/>
</dbReference>
<proteinExistence type="inferred from homology"/>
<evidence type="ECO:0000256" key="1">
    <source>
        <dbReference type="ARBA" id="ARBA00022694"/>
    </source>
</evidence>
<sequence>MSDTTSYDAANESDGWHIEAVLGPEYSEPVRTVDAVVDVVVDRRHTSRLVQDLQRLCPIPSLRHLKRVCPDGRILIQLATDSPGHEGSDSEKNSSRTSKCSPSPQECKNKRSFSETVTDSDSGPQDGPTSSEQLYSTSKSVLLDEQKNERALPRGLDASGLRGRPERCAVPASPPLTRAQFTHAQRLWSCNFHPSRAVEAALAPGAGVHGARRAALLAALRACYRTSAKSAAAAVHPHDGSLVALAVDARDEHPLQHAAMRLVDLVARTQCGGVWTPLPKEEIKESVSNACGKDSLPYLCTGLDVVMTHEPCAMCAMALTHARARCVFFSEDNSNCGVLYSLSPPLQTLPGLNHRLQVFHAYLPEGKR</sequence>
<dbReference type="InterPro" id="IPR016193">
    <property type="entry name" value="Cytidine_deaminase-like"/>
</dbReference>
<dbReference type="EMBL" id="JAZDUA010000049">
    <property type="protein sequence ID" value="KAK7870914.1"/>
    <property type="molecule type" value="Genomic_DNA"/>
</dbReference>
<gene>
    <name evidence="5" type="ORF">R5R35_005500</name>
</gene>
<accession>A0AAN9ZE36</accession>
<feature type="compositionally biased region" description="Basic and acidic residues" evidence="3">
    <location>
        <begin position="83"/>
        <end position="94"/>
    </location>
</feature>
<feature type="compositionally biased region" description="Polar residues" evidence="3">
    <location>
        <begin position="95"/>
        <end position="106"/>
    </location>
</feature>
<feature type="compositionally biased region" description="Basic and acidic residues" evidence="3">
    <location>
        <begin position="142"/>
        <end position="152"/>
    </location>
</feature>
<dbReference type="Gene3D" id="3.40.140.10">
    <property type="entry name" value="Cytidine Deaminase, domain 2"/>
    <property type="match status" value="1"/>
</dbReference>
<comment type="similarity">
    <text evidence="2">Belongs to the cytidine and deoxycytidylate deaminase family. ADAT3 subfamily.</text>
</comment>
<feature type="domain" description="CMP/dCMP-type deaminase" evidence="4">
    <location>
        <begin position="206"/>
        <end position="353"/>
    </location>
</feature>
<dbReference type="PROSITE" id="PS51747">
    <property type="entry name" value="CYT_DCMP_DEAMINASES_2"/>
    <property type="match status" value="1"/>
</dbReference>
<dbReference type="GO" id="GO:0052717">
    <property type="term" value="F:tRNA-specific adenosine-34 deaminase activity"/>
    <property type="evidence" value="ECO:0007669"/>
    <property type="project" value="TreeGrafter"/>
</dbReference>
<dbReference type="GO" id="GO:0005737">
    <property type="term" value="C:cytoplasm"/>
    <property type="evidence" value="ECO:0007669"/>
    <property type="project" value="TreeGrafter"/>
</dbReference>
<reference evidence="5 6" key="1">
    <citation type="submission" date="2024-03" db="EMBL/GenBank/DDBJ databases">
        <title>The genome assembly and annotation of the cricket Gryllus longicercus Weissman &amp; Gray.</title>
        <authorList>
            <person name="Szrajer S."/>
            <person name="Gray D."/>
            <person name="Ylla G."/>
        </authorList>
    </citation>
    <scope>NUCLEOTIDE SEQUENCE [LARGE SCALE GENOMIC DNA]</scope>
    <source>
        <strain evidence="5">DAG 2021-001</strain>
        <tissue evidence="5">Whole body minus gut</tissue>
    </source>
</reference>
<feature type="compositionally biased region" description="Polar residues" evidence="3">
    <location>
        <begin position="114"/>
        <end position="140"/>
    </location>
</feature>
<name>A0AAN9ZE36_9ORTH</name>
<evidence type="ECO:0000259" key="4">
    <source>
        <dbReference type="PROSITE" id="PS51747"/>
    </source>
</evidence>
<evidence type="ECO:0000313" key="6">
    <source>
        <dbReference type="Proteomes" id="UP001378592"/>
    </source>
</evidence>
<evidence type="ECO:0000256" key="3">
    <source>
        <dbReference type="SAM" id="MobiDB-lite"/>
    </source>
</evidence>
<dbReference type="GO" id="GO:0005634">
    <property type="term" value="C:nucleus"/>
    <property type="evidence" value="ECO:0007669"/>
    <property type="project" value="TreeGrafter"/>
</dbReference>
<dbReference type="SUPFAM" id="SSF53927">
    <property type="entry name" value="Cytidine deaminase-like"/>
    <property type="match status" value="1"/>
</dbReference>
<dbReference type="GO" id="GO:0008033">
    <property type="term" value="P:tRNA processing"/>
    <property type="evidence" value="ECO:0007669"/>
    <property type="project" value="UniProtKB-KW"/>
</dbReference>